<dbReference type="AlphaFoldDB" id="A0A1B4FTC9"/>
<dbReference type="RefSeq" id="WP_066483944.1">
    <property type="nucleotide sequence ID" value="NZ_CP013388.1"/>
</dbReference>
<proteinExistence type="predicted"/>
<organism evidence="1 2">
    <name type="scientific">Burkholderia mayonis</name>
    <dbReference type="NCBI Taxonomy" id="1385591"/>
    <lineage>
        <taxon>Bacteria</taxon>
        <taxon>Pseudomonadati</taxon>
        <taxon>Pseudomonadota</taxon>
        <taxon>Betaproteobacteria</taxon>
        <taxon>Burkholderiales</taxon>
        <taxon>Burkholderiaceae</taxon>
        <taxon>Burkholderia</taxon>
        <taxon>pseudomallei group</taxon>
    </lineage>
</organism>
<dbReference type="EMBL" id="CP013388">
    <property type="protein sequence ID" value="AOJ06933.1"/>
    <property type="molecule type" value="Genomic_DNA"/>
</dbReference>
<reference evidence="1 2" key="1">
    <citation type="submission" date="2015-12" db="EMBL/GenBank/DDBJ databases">
        <title>Diversity of Burkholderia near neighbor genomes.</title>
        <authorList>
            <person name="Sahl J."/>
            <person name="Wagner D."/>
            <person name="Keim P."/>
        </authorList>
    </citation>
    <scope>NUCLEOTIDE SEQUENCE [LARGE SCALE GENOMIC DNA]</scope>
    <source>
        <strain evidence="1 2">BDU8</strain>
    </source>
</reference>
<protein>
    <submittedName>
        <fullName evidence="1">Uncharacterized protein</fullName>
    </submittedName>
</protein>
<evidence type="ECO:0000313" key="1">
    <source>
        <dbReference type="EMBL" id="AOJ06933.1"/>
    </source>
</evidence>
<name>A0A1B4FTC9_9BURK</name>
<sequence>MTLKANLEGVRDTYRLCFVRSPWAYFTCLPLDRQCGDRWSEAPYELYAGPPYGDSPDQLLRVAFDGPLLPPEAGRSAVTCSVVDINEGLAPWLRTESYFGGEPLSITAGATLGTFVETLEKAGGTVFIPLGWGELPRADKRAHSAVASSGSMSG</sequence>
<gene>
    <name evidence="1" type="ORF">WS71_06125</name>
</gene>
<evidence type="ECO:0000313" key="2">
    <source>
        <dbReference type="Proteomes" id="UP000067711"/>
    </source>
</evidence>
<dbReference type="Proteomes" id="UP000067711">
    <property type="component" value="Chromosome 2"/>
</dbReference>
<accession>A0A1B4FTC9</accession>